<feature type="non-terminal residue" evidence="3">
    <location>
        <position position="465"/>
    </location>
</feature>
<feature type="region of interest" description="Disordered" evidence="1">
    <location>
        <begin position="1"/>
        <end position="22"/>
    </location>
</feature>
<sequence length="465" mass="52165">MGSTQSKTQSWGKKKKALNDPENIESQVTKAINWINKDPTWHSQQKASKLFQVGLKRLQNQMKGVPPHCIAHAGQQLMSPPKEHAAAEFILSLADHGFPVTQKDACAYLSTVIQNQRPDYKLCPMNFYELVSCNVPQCCIFNMDKKGGTVGEVNWAKVLDVFDAETCEKAAGLPRLLIWDGHVSHMSYEAAVYAWENNITLFCLPPHSTALLQPLNKVAFGPLSKALSEEIEKASITGQPAQKEDFPRLYAAARQEALTPKTILKLFEATGLVPFNPNQIDLSTKLPTKINQVYKLNEPASNSPASGGVLFGKIKKLVETPAQMDEGQRYQAALTAMYSHLLGLAAWEALTHCWANKINIAAHARKDRSQRQIGKGTATILTHDAYIQEQAEKKARAKEEECAKQTQKKEQERKRALKKIKDNLQKKKKKEEKDEQNCQKEQRAQERAEIKAWQAEDVVNWGKRG</sequence>
<feature type="region of interest" description="Disordered" evidence="1">
    <location>
        <begin position="421"/>
        <end position="446"/>
    </location>
</feature>
<comment type="caution">
    <text evidence="3">The sequence shown here is derived from an EMBL/GenBank/DDBJ whole genome shotgun (WGS) entry which is preliminary data.</text>
</comment>
<dbReference type="OrthoDB" id="3260707at2759"/>
<gene>
    <name evidence="3" type="ORF">RHS03_04529</name>
</gene>
<dbReference type="Pfam" id="PF03184">
    <property type="entry name" value="DDE_1"/>
    <property type="match status" value="1"/>
</dbReference>
<evidence type="ECO:0000256" key="1">
    <source>
        <dbReference type="SAM" id="MobiDB-lite"/>
    </source>
</evidence>
<feature type="compositionally biased region" description="Polar residues" evidence="1">
    <location>
        <begin position="1"/>
        <end position="11"/>
    </location>
</feature>
<proteinExistence type="predicted"/>
<evidence type="ECO:0000313" key="4">
    <source>
        <dbReference type="Proteomes" id="UP000602905"/>
    </source>
</evidence>
<reference evidence="3" key="1">
    <citation type="submission" date="2020-09" db="EMBL/GenBank/DDBJ databases">
        <title>Comparative genome analyses of four rice-infecting Rhizoctonia solani isolates reveal extensive enrichment of homogalacturonan modification genes.</title>
        <authorList>
            <person name="Lee D.-Y."/>
            <person name="Jeon J."/>
            <person name="Kim K.-T."/>
            <person name="Cheong K."/>
            <person name="Song H."/>
            <person name="Choi G."/>
            <person name="Ko J."/>
            <person name="Opiyo S.O."/>
            <person name="Zuo S."/>
            <person name="Madhav S."/>
            <person name="Lee Y.-H."/>
            <person name="Wang G.-L."/>
        </authorList>
    </citation>
    <scope>NUCLEOTIDE SEQUENCE</scope>
    <source>
        <strain evidence="3">AG1-IA WGL</strain>
    </source>
</reference>
<evidence type="ECO:0000259" key="2">
    <source>
        <dbReference type="Pfam" id="PF03184"/>
    </source>
</evidence>
<organism evidence="3 4">
    <name type="scientific">Rhizoctonia solani</name>
    <dbReference type="NCBI Taxonomy" id="456999"/>
    <lineage>
        <taxon>Eukaryota</taxon>
        <taxon>Fungi</taxon>
        <taxon>Dikarya</taxon>
        <taxon>Basidiomycota</taxon>
        <taxon>Agaricomycotina</taxon>
        <taxon>Agaricomycetes</taxon>
        <taxon>Cantharellales</taxon>
        <taxon>Ceratobasidiaceae</taxon>
        <taxon>Rhizoctonia</taxon>
    </lineage>
</organism>
<evidence type="ECO:0000313" key="3">
    <source>
        <dbReference type="EMBL" id="KAF8706806.1"/>
    </source>
</evidence>
<dbReference type="Proteomes" id="UP000602905">
    <property type="component" value="Unassembled WGS sequence"/>
</dbReference>
<name>A0A8H7HTX4_9AGAM</name>
<protein>
    <recommendedName>
        <fullName evidence="2">DDE-1 domain-containing protein</fullName>
    </recommendedName>
</protein>
<dbReference type="AlphaFoldDB" id="A0A8H7HTX4"/>
<dbReference type="GO" id="GO:0003676">
    <property type="term" value="F:nucleic acid binding"/>
    <property type="evidence" value="ECO:0007669"/>
    <property type="project" value="InterPro"/>
</dbReference>
<accession>A0A8H7HTX4</accession>
<dbReference type="EMBL" id="JACYCD010000051">
    <property type="protein sequence ID" value="KAF8706806.1"/>
    <property type="molecule type" value="Genomic_DNA"/>
</dbReference>
<feature type="domain" description="DDE-1" evidence="2">
    <location>
        <begin position="159"/>
        <end position="265"/>
    </location>
</feature>
<dbReference type="InterPro" id="IPR004875">
    <property type="entry name" value="DDE_SF_endonuclease_dom"/>
</dbReference>